<keyword evidence="2" id="KW-1185">Reference proteome</keyword>
<name>A0ABR5YD76_9SPHN</name>
<dbReference type="SUPFAM" id="SSF54593">
    <property type="entry name" value="Glyoxalase/Bleomycin resistance protein/Dihydroxybiphenyl dioxygenase"/>
    <property type="match status" value="1"/>
</dbReference>
<dbReference type="Proteomes" id="UP000076609">
    <property type="component" value="Unassembled WGS sequence"/>
</dbReference>
<sequence length="135" mass="15395">MTLDVRVNGGNFDAEYVGAFDGTDLVAVMNTWGPEGPLPYRHIGKTIVAPAYQGHGITRQIIEWWVTSRNECLASDENQTHDGARVWESMIMRAPRLRFYLWHPDGTEIELIVDEGRIVPDPWSDPHTRLLARPR</sequence>
<gene>
    <name evidence="1" type="ORF">AVT10_14325</name>
</gene>
<comment type="caution">
    <text evidence="1">The sequence shown here is derived from an EMBL/GenBank/DDBJ whole genome shotgun (WGS) entry which is preliminary data.</text>
</comment>
<organism evidence="1 2">
    <name type="scientific">Sphingomonas hankookensis</name>
    <dbReference type="NCBI Taxonomy" id="563996"/>
    <lineage>
        <taxon>Bacteria</taxon>
        <taxon>Pseudomonadati</taxon>
        <taxon>Pseudomonadota</taxon>
        <taxon>Alphaproteobacteria</taxon>
        <taxon>Sphingomonadales</taxon>
        <taxon>Sphingomonadaceae</taxon>
        <taxon>Sphingomonas</taxon>
    </lineage>
</organism>
<evidence type="ECO:0000313" key="2">
    <source>
        <dbReference type="Proteomes" id="UP000076609"/>
    </source>
</evidence>
<dbReference type="CDD" id="cd04301">
    <property type="entry name" value="NAT_SF"/>
    <property type="match status" value="1"/>
</dbReference>
<evidence type="ECO:0008006" key="3">
    <source>
        <dbReference type="Google" id="ProtNLM"/>
    </source>
</evidence>
<evidence type="ECO:0000313" key="1">
    <source>
        <dbReference type="EMBL" id="KZE15025.1"/>
    </source>
</evidence>
<accession>A0ABR5YD76</accession>
<dbReference type="SUPFAM" id="SSF55729">
    <property type="entry name" value="Acyl-CoA N-acyltransferases (Nat)"/>
    <property type="match status" value="1"/>
</dbReference>
<dbReference type="InterPro" id="IPR016181">
    <property type="entry name" value="Acyl_CoA_acyltransferase"/>
</dbReference>
<dbReference type="EMBL" id="LQQO01000014">
    <property type="protein sequence ID" value="KZE15025.1"/>
    <property type="molecule type" value="Genomic_DNA"/>
</dbReference>
<reference evidence="2" key="1">
    <citation type="submission" date="2016-01" db="EMBL/GenBank/DDBJ databases">
        <title>Draft genome of Chromobacterium sp. F49.</title>
        <authorList>
            <person name="Hong K.W."/>
        </authorList>
    </citation>
    <scope>NUCLEOTIDE SEQUENCE [LARGE SCALE GENOMIC DNA]</scope>
    <source>
        <strain evidence="2">CN3</strain>
    </source>
</reference>
<dbReference type="Gene3D" id="3.40.630.30">
    <property type="match status" value="1"/>
</dbReference>
<proteinExistence type="predicted"/>
<dbReference type="InterPro" id="IPR029068">
    <property type="entry name" value="Glyas_Bleomycin-R_OHBP_Dase"/>
</dbReference>
<protein>
    <recommendedName>
        <fullName evidence="3">N-acetyltransferase domain-containing protein</fullName>
    </recommendedName>
</protein>